<evidence type="ECO:0000313" key="12">
    <source>
        <dbReference type="Proteomes" id="UP000054150"/>
    </source>
</evidence>
<dbReference type="InterPro" id="IPR016024">
    <property type="entry name" value="ARM-type_fold"/>
</dbReference>
<organism evidence="11 12">
    <name type="scientific">Pelecanus crispus</name>
    <name type="common">Dalmatian pelican</name>
    <dbReference type="NCBI Taxonomy" id="36300"/>
    <lineage>
        <taxon>Eukaryota</taxon>
        <taxon>Metazoa</taxon>
        <taxon>Chordata</taxon>
        <taxon>Craniata</taxon>
        <taxon>Vertebrata</taxon>
        <taxon>Euteleostomi</taxon>
        <taxon>Archelosauria</taxon>
        <taxon>Archosauria</taxon>
        <taxon>Dinosauria</taxon>
        <taxon>Saurischia</taxon>
        <taxon>Theropoda</taxon>
        <taxon>Coelurosauria</taxon>
        <taxon>Aves</taxon>
        <taxon>Neognathae</taxon>
        <taxon>Neoaves</taxon>
        <taxon>Aequornithes</taxon>
        <taxon>Pelecaniformes</taxon>
        <taxon>Pelecanidae</taxon>
        <taxon>Pelecanus</taxon>
    </lineage>
</organism>
<evidence type="ECO:0000259" key="10">
    <source>
        <dbReference type="Pfam" id="PF24181"/>
    </source>
</evidence>
<dbReference type="Pfam" id="PF24176">
    <property type="entry name" value="TPR_TTI1_2nd"/>
    <property type="match status" value="1"/>
</dbReference>
<dbReference type="InterPro" id="IPR049362">
    <property type="entry name" value="TTI1_rpt"/>
</dbReference>
<dbReference type="GO" id="GO:0005737">
    <property type="term" value="C:cytoplasm"/>
    <property type="evidence" value="ECO:0007669"/>
    <property type="project" value="UniProtKB-SubCell"/>
</dbReference>
<dbReference type="AlphaFoldDB" id="A0A091ST87"/>
<evidence type="ECO:0000256" key="6">
    <source>
        <dbReference type="ARBA" id="ARBA00061544"/>
    </source>
</evidence>
<evidence type="ECO:0000256" key="7">
    <source>
        <dbReference type="ARBA" id="ARBA00071526"/>
    </source>
</evidence>
<gene>
    <name evidence="11" type="ORF">N334_06557</name>
</gene>
<reference evidence="11 12" key="1">
    <citation type="submission" date="2014-04" db="EMBL/GenBank/DDBJ databases">
        <title>Genome evolution of avian class.</title>
        <authorList>
            <person name="Zhang G."/>
            <person name="Li C."/>
        </authorList>
    </citation>
    <scope>NUCLEOTIDE SEQUENCE [LARGE SCALE GENOMIC DNA]</scope>
    <source>
        <strain evidence="11">BGI_N334</strain>
    </source>
</reference>
<accession>A0A091ST87</accession>
<feature type="non-terminal residue" evidence="11">
    <location>
        <position position="1008"/>
    </location>
</feature>
<dbReference type="Gene3D" id="1.25.10.10">
    <property type="entry name" value="Leucine-rich Repeat Variant"/>
    <property type="match status" value="2"/>
</dbReference>
<dbReference type="Pfam" id="PF24181">
    <property type="entry name" value="TPR_TTI1_C"/>
    <property type="match status" value="1"/>
</dbReference>
<evidence type="ECO:0000313" key="11">
    <source>
        <dbReference type="EMBL" id="KFQ61854.1"/>
    </source>
</evidence>
<dbReference type="FunFam" id="1.25.10.10:FF:000240">
    <property type="entry name" value="TELO2-interacting protein 1 homolog"/>
    <property type="match status" value="1"/>
</dbReference>
<feature type="non-terminal residue" evidence="11">
    <location>
        <position position="1"/>
    </location>
</feature>
<feature type="domain" description="TTI1 C-terminal TPR" evidence="10">
    <location>
        <begin position="682"/>
        <end position="962"/>
    </location>
</feature>
<keyword evidence="4" id="KW-0832">Ubl conjugation</keyword>
<keyword evidence="2" id="KW-0963">Cytoplasm</keyword>
<dbReference type="Proteomes" id="UP000054150">
    <property type="component" value="Unassembled WGS sequence"/>
</dbReference>
<dbReference type="InterPro" id="IPR016441">
    <property type="entry name" value="Tti1"/>
</dbReference>
<evidence type="ECO:0000256" key="5">
    <source>
        <dbReference type="ARBA" id="ARBA00056900"/>
    </source>
</evidence>
<evidence type="ECO:0000256" key="8">
    <source>
        <dbReference type="SAM" id="MobiDB-lite"/>
    </source>
</evidence>
<dbReference type="SUPFAM" id="SSF48371">
    <property type="entry name" value="ARM repeat"/>
    <property type="match status" value="1"/>
</dbReference>
<evidence type="ECO:0000256" key="2">
    <source>
        <dbReference type="ARBA" id="ARBA00022490"/>
    </source>
</evidence>
<dbReference type="FunFam" id="1.25.10.10:FF:000229">
    <property type="entry name" value="TELO2-interacting protein 1 homolog"/>
    <property type="match status" value="1"/>
</dbReference>
<dbReference type="PANTHER" id="PTHR18460:SF3">
    <property type="entry name" value="TELO2-INTERACTING PROTEIN 1 HOMOLOG"/>
    <property type="match status" value="1"/>
</dbReference>
<evidence type="ECO:0000256" key="4">
    <source>
        <dbReference type="ARBA" id="ARBA00022843"/>
    </source>
</evidence>
<feature type="domain" description="TTI1 N-terminal TPR" evidence="9">
    <location>
        <begin position="1"/>
        <end position="268"/>
    </location>
</feature>
<dbReference type="PIRSF" id="PIRSF005250">
    <property type="entry name" value="UCP005250"/>
    <property type="match status" value="1"/>
</dbReference>
<dbReference type="InterPro" id="IPR052587">
    <property type="entry name" value="TELO2-interacting_protein_1"/>
</dbReference>
<keyword evidence="12" id="KW-1185">Reference proteome</keyword>
<comment type="subcellular location">
    <subcellularLocation>
        <location evidence="1">Cytoplasm</location>
    </subcellularLocation>
</comment>
<dbReference type="InterPro" id="IPR057567">
    <property type="entry name" value="TPR_TTI1_C"/>
</dbReference>
<name>A0A091ST87_PELCR</name>
<comment type="similarity">
    <text evidence="6">Belongs to the tti1 family.</text>
</comment>
<comment type="function">
    <text evidence="5">Regulator of the DNA damage response (DDR). Part of the TTT complex that is required to stabilize protein levels of the phosphatidylinositol 3-kinase-related protein kinase (PIKK) family proteins. The TTT complex is involved in the cellular resistance to DNA damage stresses, like ionizing radiation (IR), ultraviolet (UV) and mitomycin C (MMC). Together with the TTT complex and HSP90 may participate in the proper folding of newly synthesized PIKKs. Promotes assembly, stabilizes and maintains the activity of mTORC1 and mTORC2 complexes, which regulate cell growth and survival in response to nutrient and hormonal signals.</text>
</comment>
<protein>
    <recommendedName>
        <fullName evidence="7">TELO2-interacting protein 1 homolog</fullName>
    </recommendedName>
</protein>
<proteinExistence type="inferred from homology"/>
<dbReference type="Pfam" id="PF21547">
    <property type="entry name" value="TTI1"/>
    <property type="match status" value="1"/>
</dbReference>
<dbReference type="PANTHER" id="PTHR18460">
    <property type="entry name" value="TEL2 INTERACTING PROTEIN 1 TTI1 FAMILY MEMBER"/>
    <property type="match status" value="1"/>
</dbReference>
<dbReference type="InterPro" id="IPR057566">
    <property type="entry name" value="TPR_TTI1_N"/>
</dbReference>
<evidence type="ECO:0000259" key="9">
    <source>
        <dbReference type="Pfam" id="PF24173"/>
    </source>
</evidence>
<evidence type="ECO:0000256" key="3">
    <source>
        <dbReference type="ARBA" id="ARBA00022553"/>
    </source>
</evidence>
<dbReference type="EMBL" id="KK485476">
    <property type="protein sequence ID" value="KFQ61854.1"/>
    <property type="molecule type" value="Genomic_DNA"/>
</dbReference>
<keyword evidence="3" id="KW-0597">Phosphoprotein</keyword>
<sequence length="1008" mass="111913">CISSVLAATCVKKQELLQELFSELCTCLSPPSGSSKPAPLSEELKLAVIQALHTLMHSAYGDIILSLYQPSTLPLLGFAVSLLLGLAEQEKAKQIKISALKCLQVLVLQCDCQEHRHLDEDEAQQCGDLFASFLPGISITLSRVITGDIKQGHKPTVSAIRLFYLIVGLVMADAQLARIPKNKEKLPGEQSRISELMVHRGPEWSKSTAEKLSLLLHKMVEFSSVHPHWKVRLELVELVHHLLRNCSQSLVDSFSHLLKAVVGLVNDENSEVQSRCNEVLQGIAEQRIVAQNRALADVLSENLHSLATALPRLMNSQDDMGKVSTLSLLLGYLKLLGPKINIVLNSTSHLHRLSKALMQVLELDVTDVKIVEDRRWGCESACGPSGSLQHGAQKRRCQKKYFRFFTEEKVFQLLQQVCRVLGYYGNLYLLVDHFMGLYGESGMYRKQAAMVLNELIAGAAGIGVDVLQEREISPNMDDLKGSITSILDEYTDQANWYLVTSIDTEEISHEHSVQHSGLAAHPGGACSSSLLLSPESHVTTHTMNGNIWQICIQLEGVGCFAAVLGKEFRLLLLSALYPVLEKAGDKTLLISETALGTLVDICEACSYNSVQSLINENSDYLVNGISLNLRQLAHQAHASQVLDTMLRHSDASLLPLVEDVIQDVLSTLDQSYSSQASTFLRVLHSVMAALVQWFGSSCGEEDQQRQTAEWQSRTASQEQQVVTRQEVERFFLDYVRQKQIAEGNLPDPGDEEADEVPHLAKPEPNNSDMEGETPLPSHAQLAKDVMERCIHLLSDRNLRVRLKVLDVLELCVTVLHPHGNHLLPMAHRVWPALVTRLISDDPLAVLRAFKVLCTLAQKCGDFLRQRFSKDVLPKLTSSLLSQAPASARAGPVYNHTLAFKLQLAVLQGLGSLCEKLDMGESDLNKVADACLIYLSAKQPMKLQEAAQSVFLHLMHVDPDSTWLLLNEVCCPHQYEPPHISLRPVKLRGMGRQRNEFPATVLKRLQQRE</sequence>
<evidence type="ECO:0000256" key="1">
    <source>
        <dbReference type="ARBA" id="ARBA00004496"/>
    </source>
</evidence>
<dbReference type="InterPro" id="IPR011989">
    <property type="entry name" value="ARM-like"/>
</dbReference>
<feature type="region of interest" description="Disordered" evidence="8">
    <location>
        <begin position="742"/>
        <end position="775"/>
    </location>
</feature>
<dbReference type="Pfam" id="PF24173">
    <property type="entry name" value="TPR_TTI1_N"/>
    <property type="match status" value="1"/>
</dbReference>